<name>A0AAV8YN81_9CUCU</name>
<dbReference type="Gene3D" id="2.60.120.620">
    <property type="entry name" value="q2cbj1_9rhob like domain"/>
    <property type="match status" value="1"/>
</dbReference>
<comment type="caution">
    <text evidence="5">The sequence shown here is derived from an EMBL/GenBank/DDBJ whole genome shotgun (WGS) entry which is preliminary data.</text>
</comment>
<keyword evidence="3" id="KW-0408">Iron</keyword>
<dbReference type="AlphaFoldDB" id="A0AAV8YN81"/>
<keyword evidence="2" id="KW-0479">Metal-binding</keyword>
<keyword evidence="6" id="KW-1185">Reference proteome</keyword>
<dbReference type="GO" id="GO:0046872">
    <property type="term" value="F:metal ion binding"/>
    <property type="evidence" value="ECO:0007669"/>
    <property type="project" value="UniProtKB-KW"/>
</dbReference>
<reference evidence="5" key="1">
    <citation type="journal article" date="2023" name="Insect Mol. Biol.">
        <title>Genome sequencing provides insights into the evolution of gene families encoding plant cell wall-degrading enzymes in longhorned beetles.</title>
        <authorList>
            <person name="Shin N.R."/>
            <person name="Okamura Y."/>
            <person name="Kirsch R."/>
            <person name="Pauchet Y."/>
        </authorList>
    </citation>
    <scope>NUCLEOTIDE SEQUENCE</scope>
    <source>
        <strain evidence="5">RBIC_L_NR</strain>
    </source>
</reference>
<evidence type="ECO:0008006" key="7">
    <source>
        <dbReference type="Google" id="ProtNLM"/>
    </source>
</evidence>
<protein>
    <recommendedName>
        <fullName evidence="7">Phytanoyl-CoA dioxygenase</fullName>
    </recommendedName>
</protein>
<proteinExistence type="inferred from homology"/>
<evidence type="ECO:0000313" key="6">
    <source>
        <dbReference type="Proteomes" id="UP001162156"/>
    </source>
</evidence>
<dbReference type="SUPFAM" id="SSF51197">
    <property type="entry name" value="Clavaminate synthase-like"/>
    <property type="match status" value="1"/>
</dbReference>
<comment type="similarity">
    <text evidence="4">Belongs to the PhyH family. PHYHD1 subfamily.</text>
</comment>
<organism evidence="5 6">
    <name type="scientific">Rhamnusium bicolor</name>
    <dbReference type="NCBI Taxonomy" id="1586634"/>
    <lineage>
        <taxon>Eukaryota</taxon>
        <taxon>Metazoa</taxon>
        <taxon>Ecdysozoa</taxon>
        <taxon>Arthropoda</taxon>
        <taxon>Hexapoda</taxon>
        <taxon>Insecta</taxon>
        <taxon>Pterygota</taxon>
        <taxon>Neoptera</taxon>
        <taxon>Endopterygota</taxon>
        <taxon>Coleoptera</taxon>
        <taxon>Polyphaga</taxon>
        <taxon>Cucujiformia</taxon>
        <taxon>Chrysomeloidea</taxon>
        <taxon>Cerambycidae</taxon>
        <taxon>Lepturinae</taxon>
        <taxon>Rhagiini</taxon>
        <taxon>Rhamnusium</taxon>
    </lineage>
</organism>
<dbReference type="InterPro" id="IPR008775">
    <property type="entry name" value="Phytyl_CoA_dOase-like"/>
</dbReference>
<evidence type="ECO:0000256" key="1">
    <source>
        <dbReference type="ARBA" id="ARBA00001962"/>
    </source>
</evidence>
<comment type="cofactor">
    <cofactor evidence="1">
        <name>Fe cation</name>
        <dbReference type="ChEBI" id="CHEBI:24875"/>
    </cofactor>
</comment>
<dbReference type="Proteomes" id="UP001162156">
    <property type="component" value="Unassembled WGS sequence"/>
</dbReference>
<sequence length="283" mass="32630">MFDDIRRKFETDGYVVIEGFFSEEEVEEMKKEAERLIQNMPEESNRTVFSGTESEAHQNKEKYFLESGDKISYFYESGAIGPKGDLLVEPQISLNKIGHALHELNPVYRKITLDERVKEAAFQLGFEDPVILQSMYIFKNPGIGSEVIAHQDATYLNTEPMKVAGFWIAIEDATIENGCLRFARGSHKSGVHRRYIRNPDKSSEEFLIYTSPPPYYQKNNFTAVPVPKGTCILIHGQVVHFSEPNKSKNSRHAYTFHITEQKNTKYSKDNWLQPGERPFFKFI</sequence>
<gene>
    <name evidence="5" type="ORF">NQ314_007476</name>
</gene>
<dbReference type="EMBL" id="JANEYF010002001">
    <property type="protein sequence ID" value="KAJ8952735.1"/>
    <property type="molecule type" value="Genomic_DNA"/>
</dbReference>
<dbReference type="PANTHER" id="PTHR20883:SF15">
    <property type="entry name" value="PHYTANOYL-COA DIOXYGENASE DOMAIN-CONTAINING PROTEIN 1"/>
    <property type="match status" value="1"/>
</dbReference>
<dbReference type="PANTHER" id="PTHR20883">
    <property type="entry name" value="PHYTANOYL-COA DIOXYGENASE DOMAIN CONTAINING 1"/>
    <property type="match status" value="1"/>
</dbReference>
<evidence type="ECO:0000256" key="4">
    <source>
        <dbReference type="ARBA" id="ARBA00038356"/>
    </source>
</evidence>
<dbReference type="Pfam" id="PF05721">
    <property type="entry name" value="PhyH"/>
    <property type="match status" value="1"/>
</dbReference>
<evidence type="ECO:0000313" key="5">
    <source>
        <dbReference type="EMBL" id="KAJ8952735.1"/>
    </source>
</evidence>
<accession>A0AAV8YN81</accession>
<evidence type="ECO:0000256" key="3">
    <source>
        <dbReference type="ARBA" id="ARBA00023004"/>
    </source>
</evidence>
<evidence type="ECO:0000256" key="2">
    <source>
        <dbReference type="ARBA" id="ARBA00022723"/>
    </source>
</evidence>